<dbReference type="Proteomes" id="UP000260828">
    <property type="component" value="Unassembled WGS sequence"/>
</dbReference>
<dbReference type="AlphaFoldDB" id="A0A174TIA4"/>
<dbReference type="EC" id="2.7.1.35" evidence="1"/>
<keyword evidence="5" id="KW-0067">ATP-binding</keyword>
<evidence type="ECO:0000256" key="4">
    <source>
        <dbReference type="ARBA" id="ARBA00022777"/>
    </source>
</evidence>
<evidence type="ECO:0000256" key="5">
    <source>
        <dbReference type="ARBA" id="ARBA00022840"/>
    </source>
</evidence>
<evidence type="ECO:0000313" key="13">
    <source>
        <dbReference type="Proteomes" id="UP000260828"/>
    </source>
</evidence>
<dbReference type="PANTHER" id="PTHR20858:SF17">
    <property type="entry name" value="HYDROXYMETHYLPYRIMIDINE_PHOSPHOMETHYLPYRIMIDINE KINASE THI20-RELATED"/>
    <property type="match status" value="1"/>
</dbReference>
<reference evidence="12" key="2">
    <citation type="submission" date="2017-04" db="EMBL/GenBank/DDBJ databases">
        <title>Function of individual gut microbiota members based on whole genome sequencing of pure cultures obtained from chicken caecum.</title>
        <authorList>
            <person name="Medvecky M."/>
            <person name="Cejkova D."/>
            <person name="Polansky O."/>
            <person name="Karasova D."/>
            <person name="Kubasova T."/>
            <person name="Cizek A."/>
            <person name="Rychlik I."/>
        </authorList>
    </citation>
    <scope>NUCLEOTIDE SEQUENCE [LARGE SCALE GENOMIC DNA]</scope>
    <source>
        <strain evidence="12">An175</strain>
    </source>
</reference>
<evidence type="ECO:0000256" key="3">
    <source>
        <dbReference type="ARBA" id="ARBA00022741"/>
    </source>
</evidence>
<dbReference type="GO" id="GO:0008902">
    <property type="term" value="F:hydroxymethylpyrimidine kinase activity"/>
    <property type="evidence" value="ECO:0007669"/>
    <property type="project" value="TreeGrafter"/>
</dbReference>
<dbReference type="InterPro" id="IPR013749">
    <property type="entry name" value="PM/HMP-P_kinase-1"/>
</dbReference>
<keyword evidence="4 8" id="KW-0418">Kinase</keyword>
<dbReference type="SUPFAM" id="SSF53613">
    <property type="entry name" value="Ribokinase-like"/>
    <property type="match status" value="1"/>
</dbReference>
<dbReference type="GO" id="GO:0008478">
    <property type="term" value="F:pyridoxal kinase activity"/>
    <property type="evidence" value="ECO:0007669"/>
    <property type="project" value="UniProtKB-EC"/>
</dbReference>
<evidence type="ECO:0000313" key="10">
    <source>
        <dbReference type="EMBL" id="RGE66195.1"/>
    </source>
</evidence>
<dbReference type="InterPro" id="IPR029056">
    <property type="entry name" value="Ribokinase-like"/>
</dbReference>
<dbReference type="GO" id="GO:0005524">
    <property type="term" value="F:ATP binding"/>
    <property type="evidence" value="ECO:0007669"/>
    <property type="project" value="UniProtKB-KW"/>
</dbReference>
<proteinExistence type="predicted"/>
<dbReference type="Gene3D" id="3.40.1190.20">
    <property type="match status" value="1"/>
</dbReference>
<reference evidence="10 13" key="4">
    <citation type="submission" date="2018-08" db="EMBL/GenBank/DDBJ databases">
        <title>A genome reference for cultivated species of the human gut microbiota.</title>
        <authorList>
            <person name="Zou Y."/>
            <person name="Xue W."/>
            <person name="Luo G."/>
        </authorList>
    </citation>
    <scope>NUCLEOTIDE SEQUENCE [LARGE SCALE GENOMIC DNA]</scope>
    <source>
        <strain evidence="10 13">TF05-12AC</strain>
    </source>
</reference>
<evidence type="ECO:0000256" key="6">
    <source>
        <dbReference type="ARBA" id="ARBA00022977"/>
    </source>
</evidence>
<organism evidence="8 11">
    <name type="scientific">Anaerotruncus colihominis</name>
    <dbReference type="NCBI Taxonomy" id="169435"/>
    <lineage>
        <taxon>Bacteria</taxon>
        <taxon>Bacillati</taxon>
        <taxon>Bacillota</taxon>
        <taxon>Clostridia</taxon>
        <taxon>Eubacteriales</taxon>
        <taxon>Oscillospiraceae</taxon>
        <taxon>Anaerotruncus</taxon>
    </lineage>
</organism>
<dbReference type="Proteomes" id="UP000196386">
    <property type="component" value="Unassembled WGS sequence"/>
</dbReference>
<dbReference type="RefSeq" id="WP_006874611.1">
    <property type="nucleotide sequence ID" value="NZ_CABIWA010000022.1"/>
</dbReference>
<dbReference type="EMBL" id="CZBE01000026">
    <property type="protein sequence ID" value="CUQ09783.1"/>
    <property type="molecule type" value="Genomic_DNA"/>
</dbReference>
<dbReference type="Pfam" id="PF08543">
    <property type="entry name" value="Phos_pyr_kin"/>
    <property type="match status" value="1"/>
</dbReference>
<reference evidence="9" key="3">
    <citation type="journal article" date="2018" name="BMC Genomics">
        <title>Whole genome sequencing and function prediction of 133 gut anaerobes isolated from chicken caecum in pure cultures.</title>
        <authorList>
            <person name="Medvecky M."/>
            <person name="Cejkova D."/>
            <person name="Polansky O."/>
            <person name="Karasova D."/>
            <person name="Kubasova T."/>
            <person name="Cizek A."/>
            <person name="Rychlik I."/>
        </authorList>
    </citation>
    <scope>NUCLEOTIDE SEQUENCE</scope>
    <source>
        <strain evidence="9">An175</strain>
    </source>
</reference>
<accession>A0A174TIA4</accession>
<evidence type="ECO:0000313" key="9">
    <source>
        <dbReference type="EMBL" id="OUP68024.1"/>
    </source>
</evidence>
<name>A0A174TIA4_9FIRM</name>
<keyword evidence="6" id="KW-0784">Thiamine biosynthesis</keyword>
<dbReference type="EMBL" id="NFKP01000023">
    <property type="protein sequence ID" value="OUP68024.1"/>
    <property type="molecule type" value="Genomic_DNA"/>
</dbReference>
<dbReference type="GO" id="GO:0008972">
    <property type="term" value="F:phosphomethylpyrimidine kinase activity"/>
    <property type="evidence" value="ECO:0007669"/>
    <property type="project" value="TreeGrafter"/>
</dbReference>
<evidence type="ECO:0000313" key="11">
    <source>
        <dbReference type="Proteomes" id="UP000095765"/>
    </source>
</evidence>
<dbReference type="Proteomes" id="UP000095765">
    <property type="component" value="Unassembled WGS sequence"/>
</dbReference>
<evidence type="ECO:0000256" key="1">
    <source>
        <dbReference type="ARBA" id="ARBA00012104"/>
    </source>
</evidence>
<dbReference type="GeneID" id="72463829"/>
<dbReference type="InterPro" id="IPR004625">
    <property type="entry name" value="PyrdxlKinase"/>
</dbReference>
<feature type="domain" description="Pyridoxamine kinase/Phosphomethylpyrimidine kinase" evidence="7">
    <location>
        <begin position="27"/>
        <end position="260"/>
    </location>
</feature>
<gene>
    <name evidence="8" type="primary">pdxK_2</name>
    <name evidence="9" type="ORF">B5F11_15585</name>
    <name evidence="10" type="ORF">DXC40_14895</name>
    <name evidence="8" type="ORF">ERS852551_03092</name>
</gene>
<keyword evidence="2 8" id="KW-0808">Transferase</keyword>
<dbReference type="GO" id="GO:0009443">
    <property type="term" value="P:pyridoxal 5'-phosphate salvage"/>
    <property type="evidence" value="ECO:0007669"/>
    <property type="project" value="InterPro"/>
</dbReference>
<evidence type="ECO:0000259" key="7">
    <source>
        <dbReference type="Pfam" id="PF08543"/>
    </source>
</evidence>
<dbReference type="OrthoDB" id="9800808at2"/>
<dbReference type="NCBIfam" id="NF005491">
    <property type="entry name" value="PRK07105.1"/>
    <property type="match status" value="1"/>
</dbReference>
<keyword evidence="3" id="KW-0547">Nucleotide-binding</keyword>
<dbReference type="PANTHER" id="PTHR20858">
    <property type="entry name" value="PHOSPHOMETHYLPYRIMIDINE KINASE"/>
    <property type="match status" value="1"/>
</dbReference>
<dbReference type="GO" id="GO:0009228">
    <property type="term" value="P:thiamine biosynthetic process"/>
    <property type="evidence" value="ECO:0007669"/>
    <property type="project" value="UniProtKB-KW"/>
</dbReference>
<evidence type="ECO:0000313" key="12">
    <source>
        <dbReference type="Proteomes" id="UP000196386"/>
    </source>
</evidence>
<dbReference type="EMBL" id="QVME01000009">
    <property type="protein sequence ID" value="RGE66195.1"/>
    <property type="molecule type" value="Genomic_DNA"/>
</dbReference>
<reference evidence="8 11" key="1">
    <citation type="submission" date="2015-09" db="EMBL/GenBank/DDBJ databases">
        <authorList>
            <consortium name="Pathogen Informatics"/>
        </authorList>
    </citation>
    <scope>NUCLEOTIDE SEQUENCE [LARGE SCALE GENOMIC DNA]</scope>
    <source>
        <strain evidence="8 11">2789STDY5834939</strain>
    </source>
</reference>
<dbReference type="GO" id="GO:0005829">
    <property type="term" value="C:cytosol"/>
    <property type="evidence" value="ECO:0007669"/>
    <property type="project" value="TreeGrafter"/>
</dbReference>
<evidence type="ECO:0000313" key="8">
    <source>
        <dbReference type="EMBL" id="CUQ09783.1"/>
    </source>
</evidence>
<sequence length="287" mass="31571">MEKRPPRVAAIHGLAGFGRSSLAVVIPTLSSMGAQVCPVPTAVLSTHTGGLGDVEYRDLTDYIRPCLEHYQRLELGFEAVYSGFLSSPAQADDVEAFIAAYPDALAVVDPVMGDHGRPYRTCTPELMARMRALVRSADVITPNPTEASVLLGEPYRFEPQTRQTLKSMLARLSELSPQYVVITGVETMQGGYVNVGYDRARNAYWRVPYDYVPTSYPGTGDIFASVLTGGMMNGDSFPIAMERATRFIELAIKTTFSYGTDTRYGVMLEKCLPWLSQNVVLKGYEIL</sequence>
<protein>
    <recommendedName>
        <fullName evidence="1">pyridoxal kinase</fullName>
        <ecNumber evidence="1">2.7.1.35</ecNumber>
    </recommendedName>
</protein>
<dbReference type="CDD" id="cd01173">
    <property type="entry name" value="pyridoxal_pyridoxamine_kinase"/>
    <property type="match status" value="1"/>
</dbReference>
<evidence type="ECO:0000256" key="2">
    <source>
        <dbReference type="ARBA" id="ARBA00022679"/>
    </source>
</evidence>